<dbReference type="GO" id="GO:1990573">
    <property type="term" value="P:potassium ion import across plasma membrane"/>
    <property type="evidence" value="ECO:0007669"/>
    <property type="project" value="TreeGrafter"/>
</dbReference>
<dbReference type="Proteomes" id="UP000253792">
    <property type="component" value="Unassembled WGS sequence"/>
</dbReference>
<dbReference type="InterPro" id="IPR050510">
    <property type="entry name" value="Cation_transp_ATPase_P-type"/>
</dbReference>
<organism evidence="3 4">
    <name type="scientific">Senegalimassilia anaerobia</name>
    <dbReference type="NCBI Taxonomy" id="1473216"/>
    <lineage>
        <taxon>Bacteria</taxon>
        <taxon>Bacillati</taxon>
        <taxon>Actinomycetota</taxon>
        <taxon>Coriobacteriia</taxon>
        <taxon>Coriobacteriales</taxon>
        <taxon>Coriobacteriaceae</taxon>
        <taxon>Senegalimassilia</taxon>
    </lineage>
</organism>
<sequence length="138" mass="15186">MPLLRRSGEEERQNLLGGAEMEMHRLRRIDHRALRRHRRPLRRVPVVASVEGHAVRDARRWPDLQAQDRGVLGGLAHTVAMTGDGVNDTLALKAADCSVAMAAGSDAVRNVAQLVLVDNDFASMPKVVAEGRRSTCFT</sequence>
<protein>
    <recommendedName>
        <fullName evidence="5">Cation-transporting P-type ATPase C-terminal domain-containing protein</fullName>
    </recommendedName>
</protein>
<dbReference type="PANTHER" id="PTHR43294:SF21">
    <property type="entry name" value="CATION TRANSPORTING ATPASE"/>
    <property type="match status" value="1"/>
</dbReference>
<dbReference type="SUPFAM" id="SSF56784">
    <property type="entry name" value="HAD-like"/>
    <property type="match status" value="1"/>
</dbReference>
<dbReference type="GO" id="GO:0036376">
    <property type="term" value="P:sodium ion export across plasma membrane"/>
    <property type="evidence" value="ECO:0007669"/>
    <property type="project" value="TreeGrafter"/>
</dbReference>
<evidence type="ECO:0000313" key="4">
    <source>
        <dbReference type="Proteomes" id="UP000253792"/>
    </source>
</evidence>
<evidence type="ECO:0000313" key="3">
    <source>
        <dbReference type="EMBL" id="RDB56118.1"/>
    </source>
</evidence>
<keyword evidence="2" id="KW-0472">Membrane</keyword>
<dbReference type="GO" id="GO:0005391">
    <property type="term" value="F:P-type sodium:potassium-exchanging transporter activity"/>
    <property type="evidence" value="ECO:0007669"/>
    <property type="project" value="TreeGrafter"/>
</dbReference>
<accession>A0A369LDN3</accession>
<dbReference type="PANTHER" id="PTHR43294">
    <property type="entry name" value="SODIUM/POTASSIUM-TRANSPORTING ATPASE SUBUNIT ALPHA"/>
    <property type="match status" value="1"/>
</dbReference>
<dbReference type="InterPro" id="IPR036412">
    <property type="entry name" value="HAD-like_sf"/>
</dbReference>
<dbReference type="PRINTS" id="PR00119">
    <property type="entry name" value="CATATPASE"/>
</dbReference>
<comment type="subcellular location">
    <subcellularLocation>
        <location evidence="1">Cell membrane</location>
        <topology evidence="1">Multi-pass membrane protein</topology>
    </subcellularLocation>
</comment>
<dbReference type="InterPro" id="IPR023214">
    <property type="entry name" value="HAD_sf"/>
</dbReference>
<gene>
    <name evidence="3" type="ORF">C1880_04295</name>
</gene>
<dbReference type="STRING" id="1034345.GCA_000236865_00412"/>
<evidence type="ECO:0000256" key="1">
    <source>
        <dbReference type="ARBA" id="ARBA00004651"/>
    </source>
</evidence>
<dbReference type="Pfam" id="PF08282">
    <property type="entry name" value="Hydrolase_3"/>
    <property type="match status" value="1"/>
</dbReference>
<dbReference type="GO" id="GO:0005886">
    <property type="term" value="C:plasma membrane"/>
    <property type="evidence" value="ECO:0007669"/>
    <property type="project" value="UniProtKB-SubCell"/>
</dbReference>
<reference evidence="3 4" key="1">
    <citation type="journal article" date="2018" name="Elife">
        <title>Discovery and characterization of a prevalent human gut bacterial enzyme sufficient for the inactivation of a family of plant toxins.</title>
        <authorList>
            <person name="Koppel N."/>
            <person name="Bisanz J.E."/>
            <person name="Pandelia M.E."/>
            <person name="Turnbaugh P.J."/>
            <person name="Balskus E.P."/>
        </authorList>
    </citation>
    <scope>NUCLEOTIDE SEQUENCE [LARGE SCALE GENOMIC DNA]</scope>
    <source>
        <strain evidence="4">anaerobia AP69FAA</strain>
    </source>
</reference>
<dbReference type="GO" id="GO:0030007">
    <property type="term" value="P:intracellular potassium ion homeostasis"/>
    <property type="evidence" value="ECO:0007669"/>
    <property type="project" value="TreeGrafter"/>
</dbReference>
<keyword evidence="2" id="KW-1003">Cell membrane</keyword>
<dbReference type="Gene3D" id="3.40.50.1000">
    <property type="entry name" value="HAD superfamily/HAD-like"/>
    <property type="match status" value="1"/>
</dbReference>
<dbReference type="AlphaFoldDB" id="A0A369LDN3"/>
<dbReference type="GO" id="GO:1902600">
    <property type="term" value="P:proton transmembrane transport"/>
    <property type="evidence" value="ECO:0007669"/>
    <property type="project" value="TreeGrafter"/>
</dbReference>
<evidence type="ECO:0000256" key="2">
    <source>
        <dbReference type="ARBA" id="ARBA00022475"/>
    </source>
</evidence>
<dbReference type="EMBL" id="PPTP01000003">
    <property type="protein sequence ID" value="RDB56118.1"/>
    <property type="molecule type" value="Genomic_DNA"/>
</dbReference>
<keyword evidence="4" id="KW-1185">Reference proteome</keyword>
<comment type="caution">
    <text evidence="3">The sequence shown here is derived from an EMBL/GenBank/DDBJ whole genome shotgun (WGS) entry which is preliminary data.</text>
</comment>
<name>A0A369LDN3_9ACTN</name>
<evidence type="ECO:0008006" key="5">
    <source>
        <dbReference type="Google" id="ProtNLM"/>
    </source>
</evidence>
<proteinExistence type="predicted"/>
<dbReference type="GO" id="GO:0006883">
    <property type="term" value="P:intracellular sodium ion homeostasis"/>
    <property type="evidence" value="ECO:0007669"/>
    <property type="project" value="TreeGrafter"/>
</dbReference>